<dbReference type="RefSeq" id="WP_248669441.1">
    <property type="nucleotide sequence ID" value="NZ_JALPRX010000120.1"/>
</dbReference>
<dbReference type="Gene3D" id="3.10.180.10">
    <property type="entry name" value="2,3-Dihydroxybiphenyl 1,2-Dioxygenase, domain 1"/>
    <property type="match status" value="2"/>
</dbReference>
<gene>
    <name evidence="2" type="ORF">M0638_23765</name>
</gene>
<dbReference type="InterPro" id="IPR029068">
    <property type="entry name" value="Glyas_Bleomycin-R_OHBP_Dase"/>
</dbReference>
<sequence>MTAAIQAGAFLHHMALESADPARMAEFYADAMNMAVRQEGSTYICEGPLRRLLFVKGESRRLGYAAFGCRDEQGLEAIRQKAATSGLHLLPSPSPYFRPGAFAVRDCDDNLVVFGLATQEPAREGIRGPLQHLTLASQDPDAIEAFYVGKLGFRTSDYARAEDGRTLAVWTRSNHEHHTLACFRRSRQGIDHFSFEAGDWNVIKDWCDRMGRRRTPIVWGPGRHGPGNNLFIFIEDPDRNWIEISAELEVVHDRPSHTWPAEDYTLNMWGRAIHRD</sequence>
<dbReference type="PROSITE" id="PS51819">
    <property type="entry name" value="VOC"/>
    <property type="match status" value="1"/>
</dbReference>
<evidence type="ECO:0000259" key="1">
    <source>
        <dbReference type="PROSITE" id="PS51819"/>
    </source>
</evidence>
<accession>A0A9X2BXM1</accession>
<evidence type="ECO:0000313" key="3">
    <source>
        <dbReference type="Proteomes" id="UP001139516"/>
    </source>
</evidence>
<proteinExistence type="predicted"/>
<dbReference type="Pfam" id="PF00903">
    <property type="entry name" value="Glyoxalase"/>
    <property type="match status" value="1"/>
</dbReference>
<evidence type="ECO:0000313" key="2">
    <source>
        <dbReference type="EMBL" id="MCK8787391.1"/>
    </source>
</evidence>
<reference evidence="2" key="1">
    <citation type="submission" date="2022-04" db="EMBL/GenBank/DDBJ databases">
        <title>Roseomonas acroporae sp. nov., isolated from coral Acropora digitifera.</title>
        <authorList>
            <person name="Sun H."/>
        </authorList>
    </citation>
    <scope>NUCLEOTIDE SEQUENCE</scope>
    <source>
        <strain evidence="2">NAR14</strain>
    </source>
</reference>
<dbReference type="InterPro" id="IPR037523">
    <property type="entry name" value="VOC_core"/>
</dbReference>
<feature type="domain" description="VOC" evidence="1">
    <location>
        <begin position="129"/>
        <end position="247"/>
    </location>
</feature>
<organism evidence="2 3">
    <name type="scientific">Roseomonas acroporae</name>
    <dbReference type="NCBI Taxonomy" id="2937791"/>
    <lineage>
        <taxon>Bacteria</taxon>
        <taxon>Pseudomonadati</taxon>
        <taxon>Pseudomonadota</taxon>
        <taxon>Alphaproteobacteria</taxon>
        <taxon>Acetobacterales</taxon>
        <taxon>Roseomonadaceae</taxon>
        <taxon>Roseomonas</taxon>
    </lineage>
</organism>
<name>A0A9X2BXM1_9PROT</name>
<dbReference type="EMBL" id="JALPRX010000120">
    <property type="protein sequence ID" value="MCK8787391.1"/>
    <property type="molecule type" value="Genomic_DNA"/>
</dbReference>
<keyword evidence="3" id="KW-1185">Reference proteome</keyword>
<dbReference type="AlphaFoldDB" id="A0A9X2BXM1"/>
<comment type="caution">
    <text evidence="2">The sequence shown here is derived from an EMBL/GenBank/DDBJ whole genome shotgun (WGS) entry which is preliminary data.</text>
</comment>
<dbReference type="Proteomes" id="UP001139516">
    <property type="component" value="Unassembled WGS sequence"/>
</dbReference>
<protein>
    <submittedName>
        <fullName evidence="2">VOC family protein</fullName>
    </submittedName>
</protein>
<dbReference type="SUPFAM" id="SSF54593">
    <property type="entry name" value="Glyoxalase/Bleomycin resistance protein/Dihydroxybiphenyl dioxygenase"/>
    <property type="match status" value="1"/>
</dbReference>
<dbReference type="InterPro" id="IPR004360">
    <property type="entry name" value="Glyas_Fos-R_dOase_dom"/>
</dbReference>